<dbReference type="AlphaFoldDB" id="A0A8J4YCB2"/>
<dbReference type="OrthoDB" id="6376883at2759"/>
<feature type="region of interest" description="Disordered" evidence="3">
    <location>
        <begin position="1"/>
        <end position="28"/>
    </location>
</feature>
<dbReference type="Proteomes" id="UP000770661">
    <property type="component" value="Unassembled WGS sequence"/>
</dbReference>
<organism evidence="5 6">
    <name type="scientific">Chionoecetes opilio</name>
    <name type="common">Atlantic snow crab</name>
    <name type="synonym">Cancer opilio</name>
    <dbReference type="NCBI Taxonomy" id="41210"/>
    <lineage>
        <taxon>Eukaryota</taxon>
        <taxon>Metazoa</taxon>
        <taxon>Ecdysozoa</taxon>
        <taxon>Arthropoda</taxon>
        <taxon>Crustacea</taxon>
        <taxon>Multicrustacea</taxon>
        <taxon>Malacostraca</taxon>
        <taxon>Eumalacostraca</taxon>
        <taxon>Eucarida</taxon>
        <taxon>Decapoda</taxon>
        <taxon>Pleocyemata</taxon>
        <taxon>Brachyura</taxon>
        <taxon>Eubrachyura</taxon>
        <taxon>Majoidea</taxon>
        <taxon>Majidae</taxon>
        <taxon>Chionoecetes</taxon>
    </lineage>
</organism>
<evidence type="ECO:0000256" key="1">
    <source>
        <dbReference type="ARBA" id="ARBA00001968"/>
    </source>
</evidence>
<keyword evidence="6" id="KW-1185">Reference proteome</keyword>
<evidence type="ECO:0000259" key="4">
    <source>
        <dbReference type="Pfam" id="PF13359"/>
    </source>
</evidence>
<reference evidence="5" key="1">
    <citation type="submission" date="2020-07" db="EMBL/GenBank/DDBJ databases">
        <title>The High-quality genome of the commercially important snow crab, Chionoecetes opilio.</title>
        <authorList>
            <person name="Jeong J.-H."/>
            <person name="Ryu S."/>
        </authorList>
    </citation>
    <scope>NUCLEOTIDE SEQUENCE</scope>
    <source>
        <strain evidence="5">MADBK_172401_WGS</strain>
        <tissue evidence="5">Digestive gland</tissue>
    </source>
</reference>
<name>A0A8J4YCB2_CHIOP</name>
<dbReference type="EMBL" id="JACEEZ010005640">
    <property type="protein sequence ID" value="KAG0725395.1"/>
    <property type="molecule type" value="Genomic_DNA"/>
</dbReference>
<sequence>MTEDDPKKKNKNTLEKASQGQVRGRYDGKQVNGGVGADLLCKMVHAPLDGSSVWHWFGSQHIARLFSWTPQPSRASNTAYGASPVPSTHFAIKGPSVDENIYVNRKRYHSMNVQVVCDAAKLIISFCARFPGVFTSGGALQYTPQGCKILHLVFCSQPRVRRKFQNLSRYS</sequence>
<evidence type="ECO:0000313" key="6">
    <source>
        <dbReference type="Proteomes" id="UP000770661"/>
    </source>
</evidence>
<comment type="cofactor">
    <cofactor evidence="1">
        <name>a divalent metal cation</name>
        <dbReference type="ChEBI" id="CHEBI:60240"/>
    </cofactor>
</comment>
<dbReference type="InterPro" id="IPR027806">
    <property type="entry name" value="HARBI1_dom"/>
</dbReference>
<evidence type="ECO:0000313" key="5">
    <source>
        <dbReference type="EMBL" id="KAG0725395.1"/>
    </source>
</evidence>
<feature type="domain" description="DDE Tnp4" evidence="4">
    <location>
        <begin position="87"/>
        <end position="133"/>
    </location>
</feature>
<keyword evidence="2" id="KW-0479">Metal-binding</keyword>
<evidence type="ECO:0000256" key="2">
    <source>
        <dbReference type="ARBA" id="ARBA00022723"/>
    </source>
</evidence>
<dbReference type="GO" id="GO:0046872">
    <property type="term" value="F:metal ion binding"/>
    <property type="evidence" value="ECO:0007669"/>
    <property type="project" value="UniProtKB-KW"/>
</dbReference>
<evidence type="ECO:0000256" key="3">
    <source>
        <dbReference type="SAM" id="MobiDB-lite"/>
    </source>
</evidence>
<gene>
    <name evidence="5" type="primary">harbi1_8</name>
    <name evidence="5" type="ORF">GWK47_038677</name>
</gene>
<accession>A0A8J4YCB2</accession>
<protein>
    <submittedName>
        <fullName evidence="5">Putative nuclease HARBI1</fullName>
    </submittedName>
</protein>
<proteinExistence type="predicted"/>
<comment type="caution">
    <text evidence="5">The sequence shown here is derived from an EMBL/GenBank/DDBJ whole genome shotgun (WGS) entry which is preliminary data.</text>
</comment>
<dbReference type="Pfam" id="PF13359">
    <property type="entry name" value="DDE_Tnp_4"/>
    <property type="match status" value="1"/>
</dbReference>